<dbReference type="OrthoDB" id="9418943at2"/>
<reference evidence="2 3" key="1">
    <citation type="journal article" date="2017" name="Environ. Microbiol.">
        <title>Genomic and physiological analyses of 'Reinekea forsetii' reveal a versatile opportunistic lifestyle during spring algae blooms.</title>
        <authorList>
            <person name="Avci B."/>
            <person name="Hahnke R.L."/>
            <person name="Chafee M."/>
            <person name="Fischer T."/>
            <person name="Gruber-Vodicka H."/>
            <person name="Tegetmeyer H.E."/>
            <person name="Harder J."/>
            <person name="Fuchs B.M."/>
            <person name="Amann R.I."/>
            <person name="Teeling H."/>
        </authorList>
    </citation>
    <scope>NUCLEOTIDE SEQUENCE [LARGE SCALE GENOMIC DNA]</scope>
    <source>
        <strain evidence="2 3">Hel1_31_D35</strain>
    </source>
</reference>
<dbReference type="AlphaFoldDB" id="A0A2K8KLH2"/>
<organism evidence="2 3">
    <name type="scientific">Reinekea forsetii</name>
    <dbReference type="NCBI Taxonomy" id="1336806"/>
    <lineage>
        <taxon>Bacteria</taxon>
        <taxon>Pseudomonadati</taxon>
        <taxon>Pseudomonadota</taxon>
        <taxon>Gammaproteobacteria</taxon>
        <taxon>Oceanospirillales</taxon>
        <taxon>Saccharospirillaceae</taxon>
        <taxon>Reinekea</taxon>
    </lineage>
</organism>
<feature type="chain" id="PRO_5014849457" evidence="1">
    <location>
        <begin position="20"/>
        <end position="612"/>
    </location>
</feature>
<evidence type="ECO:0000313" key="2">
    <source>
        <dbReference type="EMBL" id="ATX75753.1"/>
    </source>
</evidence>
<feature type="signal peptide" evidence="1">
    <location>
        <begin position="1"/>
        <end position="19"/>
    </location>
</feature>
<evidence type="ECO:0000313" key="3">
    <source>
        <dbReference type="Proteomes" id="UP000229757"/>
    </source>
</evidence>
<dbReference type="EMBL" id="CP011797">
    <property type="protein sequence ID" value="ATX75753.1"/>
    <property type="molecule type" value="Genomic_DNA"/>
</dbReference>
<keyword evidence="1" id="KW-0732">Signal</keyword>
<protein>
    <submittedName>
        <fullName evidence="2">Polysaccharide-binding protein, CBM23 (2x) / putative endoglucanase, GH26 family</fullName>
    </submittedName>
</protein>
<accession>A0A2K8KLH2</accession>
<dbReference type="SUPFAM" id="SSF49785">
    <property type="entry name" value="Galactose-binding domain-like"/>
    <property type="match status" value="2"/>
</dbReference>
<dbReference type="Gene3D" id="2.60.120.430">
    <property type="entry name" value="Galactose-binding lectin"/>
    <property type="match status" value="2"/>
</dbReference>
<sequence length="612" mass="69368">MKTSLLFALSLLFAGGPCANGLERIPWAWEDHNGDHVWNYSHTNDNFQSYNPWGNIPLTADAYEGHSALFLRYLNVDQTDNFAQAFGFATIPTANANSGTEPTYDQEYLDGKDLRYIDALEFFIKGSSGANRSALSVSISSPNGHSSRNALLKDYVQISDAWQRVVVPMADFMPAFNNFDRFQLWNVNEVVFRVDQNDNNVPFEVTLDNISFLRYPEVAEFKWAYEETNVIPSLNLNGAWNYSWSRWDEGSVYIPANDWHDLKTSLTEAYQGQSSLEVRYEHLHGGYIDLYLSTHPNGQGVEPSSFYERDLPKDLSAYNTLRFFIKTGDQGYFNGDITLDLIETPFRNANPVKLSDYLFDWALDDWTEVRIPLADLTAATSDLRRIKEIWIRFNDNASPSSGVFYLDNIGFINVVEQGVAMEAKRHWWLSDTLGNGEYNYSTTAMADGSRINVANQWQDVVIGSFFTGPYGEYEVSAIDLQFSHNGSGYAAANLTTSVENTGVEPTGFVDRDFGKSVANLNTYLTFRGQVHGEPGLKVRLVDIWGHVSKAVAPSTYRLRYARYMASYYIPTYVFDTPGFNFHEVKAIQFFVDQEVPAGEIGYKIFGLQFARY</sequence>
<dbReference type="RefSeq" id="WP_100256137.1">
    <property type="nucleotide sequence ID" value="NZ_CP011797.1"/>
</dbReference>
<proteinExistence type="predicted"/>
<name>A0A2K8KLH2_9GAMM</name>
<dbReference type="KEGG" id="rfo:REIFOR_00585"/>
<dbReference type="InterPro" id="IPR008979">
    <property type="entry name" value="Galactose-bd-like_sf"/>
</dbReference>
<evidence type="ECO:0000256" key="1">
    <source>
        <dbReference type="SAM" id="SignalP"/>
    </source>
</evidence>
<dbReference type="Proteomes" id="UP000229757">
    <property type="component" value="Chromosome"/>
</dbReference>
<gene>
    <name evidence="2" type="ORF">REIFOR_00585</name>
</gene>
<keyword evidence="3" id="KW-1185">Reference proteome</keyword>